<dbReference type="AlphaFoldDB" id="K1UVI2"/>
<dbReference type="Gene3D" id="1.25.40.390">
    <property type="match status" value="1"/>
</dbReference>
<sequence>MNNIASKADDVVATNGITADQVPTLGDQGIIFILNKKSDNRFKDATNSDYGTVGRGGIAHSFVNPETNKWVPNVFPVYAGGQYVLNTYGVSGNPAQSNVFCGINKTDDGSRTAEKGDAHRDVIMARTGETYLIKAEAQVRSGNFQDAIS</sequence>
<dbReference type="InterPro" id="IPR011990">
    <property type="entry name" value="TPR-like_helical_dom_sf"/>
</dbReference>
<dbReference type="EMBL" id="AJWZ01000823">
    <property type="protein sequence ID" value="EKC75656.1"/>
    <property type="molecule type" value="Genomic_DNA"/>
</dbReference>
<accession>K1UVI2</accession>
<name>K1UVI2_9ZZZZ</name>
<gene>
    <name evidence="1" type="ORF">OBE_01253</name>
</gene>
<protein>
    <submittedName>
        <fullName evidence="1">Lipoprotein</fullName>
    </submittedName>
</protein>
<organism evidence="1">
    <name type="scientific">human gut metagenome</name>
    <dbReference type="NCBI Taxonomy" id="408170"/>
    <lineage>
        <taxon>unclassified sequences</taxon>
        <taxon>metagenomes</taxon>
        <taxon>organismal metagenomes</taxon>
    </lineage>
</organism>
<dbReference type="SUPFAM" id="SSF48452">
    <property type="entry name" value="TPR-like"/>
    <property type="match status" value="1"/>
</dbReference>
<feature type="non-terminal residue" evidence="1">
    <location>
        <position position="149"/>
    </location>
</feature>
<dbReference type="GO" id="GO:0009279">
    <property type="term" value="C:cell outer membrane"/>
    <property type="evidence" value="ECO:0007669"/>
    <property type="project" value="UniProtKB-SubCell"/>
</dbReference>
<keyword evidence="1" id="KW-0449">Lipoprotein</keyword>
<evidence type="ECO:0000313" key="1">
    <source>
        <dbReference type="EMBL" id="EKC75656.1"/>
    </source>
</evidence>
<reference evidence="1" key="1">
    <citation type="journal article" date="2013" name="Environ. Microbiol.">
        <title>Microbiota from the distal guts of lean and obese adolescents exhibit partial functional redundancy besides clear differences in community structure.</title>
        <authorList>
            <person name="Ferrer M."/>
            <person name="Ruiz A."/>
            <person name="Lanza F."/>
            <person name="Haange S.B."/>
            <person name="Oberbach A."/>
            <person name="Till H."/>
            <person name="Bargiela R."/>
            <person name="Campoy C."/>
            <person name="Segura M.T."/>
            <person name="Richter M."/>
            <person name="von Bergen M."/>
            <person name="Seifert J."/>
            <person name="Suarez A."/>
        </authorList>
    </citation>
    <scope>NUCLEOTIDE SEQUENCE</scope>
</reference>
<proteinExistence type="predicted"/>
<comment type="caution">
    <text evidence="1">The sequence shown here is derived from an EMBL/GenBank/DDBJ whole genome shotgun (WGS) entry which is preliminary data.</text>
</comment>